<evidence type="ECO:0000313" key="2">
    <source>
        <dbReference type="Proteomes" id="UP001187531"/>
    </source>
</evidence>
<dbReference type="Proteomes" id="UP001187531">
    <property type="component" value="Unassembled WGS sequence"/>
</dbReference>
<gene>
    <name evidence="1" type="ORF">QYM36_011870</name>
</gene>
<accession>A0AA88HFN7</accession>
<dbReference type="GO" id="GO:0042797">
    <property type="term" value="P:tRNA transcription by RNA polymerase III"/>
    <property type="evidence" value="ECO:0007669"/>
    <property type="project" value="TreeGrafter"/>
</dbReference>
<dbReference type="GO" id="GO:0005666">
    <property type="term" value="C:RNA polymerase III complex"/>
    <property type="evidence" value="ECO:0007669"/>
    <property type="project" value="TreeGrafter"/>
</dbReference>
<dbReference type="Pfam" id="PF04801">
    <property type="entry name" value="RPC5"/>
    <property type="match status" value="1"/>
</dbReference>
<dbReference type="PANTHER" id="PTHR12069:SF0">
    <property type="entry name" value="DNA-DIRECTED RNA POLYMERASE III SUBUNIT RPC5"/>
    <property type="match status" value="1"/>
</dbReference>
<proteinExistence type="predicted"/>
<comment type="caution">
    <text evidence="1">The sequence shown here is derived from an EMBL/GenBank/DDBJ whole genome shotgun (WGS) entry which is preliminary data.</text>
</comment>
<protein>
    <recommendedName>
        <fullName evidence="3">DNA-directed RNA polymerase III subunit RPC5</fullName>
    </recommendedName>
</protein>
<keyword evidence="2" id="KW-1185">Reference proteome</keyword>
<evidence type="ECO:0000313" key="1">
    <source>
        <dbReference type="EMBL" id="KAK2710483.1"/>
    </source>
</evidence>
<dbReference type="InterPro" id="IPR006886">
    <property type="entry name" value="RNA_pol_III_Rpc5"/>
</dbReference>
<dbReference type="PANTHER" id="PTHR12069">
    <property type="entry name" value="DNA-DIRECTED RNA POLYMERASES III 80 KDA POLYPEPTIDE RNA POLYMERASE III SUBUNIT 5"/>
    <property type="match status" value="1"/>
</dbReference>
<reference evidence="1" key="1">
    <citation type="submission" date="2023-07" db="EMBL/GenBank/DDBJ databases">
        <title>Chromosome-level genome assembly of Artemia franciscana.</title>
        <authorList>
            <person name="Jo E."/>
        </authorList>
    </citation>
    <scope>NUCLEOTIDE SEQUENCE</scope>
    <source>
        <tissue evidence="1">Whole body</tissue>
    </source>
</reference>
<dbReference type="EMBL" id="JAVRJZ010000016">
    <property type="protein sequence ID" value="KAK2710483.1"/>
    <property type="molecule type" value="Genomic_DNA"/>
</dbReference>
<sequence length="443" mass="51102">MDLKEGTKIPIYITPQDGDHVKVFNYLMKNAKVTKSLPISKVRVKPNQDLTELRLDLRQETQYFSLEKAQEIADTSGLFKKEATPDEQPIMDSVLMKSSPCQLNSNYVLGLFKDNSLILTKVGGISNISTDFSYLHPAPEQNEEQEMVLVTKKFKRSENEKMKKTREKQIKEEAKKREPWWDLTYGSSSTEFAQRELDRLFSTQEFQNAEVLLPKINIEEYELSFLKVAHAGSKESVIDKEQQPLLRRPLSELKKMKIQDMIKSFLLNVKVTSFSSLLSTLTLNDLKQSKEALHCLHDCAVLVQGNWVISSKVLYPEGTLCGVTGMPAKALAKARTFILLLFAHEREVKRTFVTTQTRLPSEEVTAILEQFSARNCKNMWEFSLPTDTEFIRRHHEDVKKQNFLWNMERETYEKEKYKIPSKALEIPERKRSSSSRMSSSEAV</sequence>
<evidence type="ECO:0008006" key="3">
    <source>
        <dbReference type="Google" id="ProtNLM"/>
    </source>
</evidence>
<dbReference type="AlphaFoldDB" id="A0AA88HFN7"/>
<organism evidence="1 2">
    <name type="scientific">Artemia franciscana</name>
    <name type="common">Brine shrimp</name>
    <name type="synonym">Artemia sanfranciscana</name>
    <dbReference type="NCBI Taxonomy" id="6661"/>
    <lineage>
        <taxon>Eukaryota</taxon>
        <taxon>Metazoa</taxon>
        <taxon>Ecdysozoa</taxon>
        <taxon>Arthropoda</taxon>
        <taxon>Crustacea</taxon>
        <taxon>Branchiopoda</taxon>
        <taxon>Anostraca</taxon>
        <taxon>Artemiidae</taxon>
        <taxon>Artemia</taxon>
    </lineage>
</organism>
<name>A0AA88HFN7_ARTSF</name>